<dbReference type="PRINTS" id="PR00598">
    <property type="entry name" value="HTHMARR"/>
</dbReference>
<dbReference type="OrthoDB" id="948423at2"/>
<evidence type="ECO:0000313" key="5">
    <source>
        <dbReference type="EMBL" id="KAA6437005.1"/>
    </source>
</evidence>
<organism evidence="5 6">
    <name type="scientific">Dyadobacter flavalbus</name>
    <dbReference type="NCBI Taxonomy" id="2579942"/>
    <lineage>
        <taxon>Bacteria</taxon>
        <taxon>Pseudomonadati</taxon>
        <taxon>Bacteroidota</taxon>
        <taxon>Cytophagia</taxon>
        <taxon>Cytophagales</taxon>
        <taxon>Spirosomataceae</taxon>
        <taxon>Dyadobacter</taxon>
    </lineage>
</organism>
<feature type="domain" description="HTH marR-type" evidence="4">
    <location>
        <begin position="15"/>
        <end position="148"/>
    </location>
</feature>
<dbReference type="Pfam" id="PF01047">
    <property type="entry name" value="MarR"/>
    <property type="match status" value="1"/>
</dbReference>
<dbReference type="Proteomes" id="UP000323994">
    <property type="component" value="Unassembled WGS sequence"/>
</dbReference>
<dbReference type="PROSITE" id="PS01117">
    <property type="entry name" value="HTH_MARR_1"/>
    <property type="match status" value="1"/>
</dbReference>
<keyword evidence="1" id="KW-0805">Transcription regulation</keyword>
<dbReference type="InterPro" id="IPR036390">
    <property type="entry name" value="WH_DNA-bd_sf"/>
</dbReference>
<proteinExistence type="predicted"/>
<accession>A0A5M8QLJ5</accession>
<dbReference type="PANTHER" id="PTHR42756:SF1">
    <property type="entry name" value="TRANSCRIPTIONAL REPRESSOR OF EMRAB OPERON"/>
    <property type="match status" value="1"/>
</dbReference>
<keyword evidence="2" id="KW-0238">DNA-binding</keyword>
<sequence length="162" mass="18956">MDEPKKAGILQYDDEKHWGRLIYIAKKHLDIWSHRNIRPDYGQMKLSYMPLIFNVQQNGITNTEISKKALIAKQAMSRTVKELEEKGLITSQPLKKDKRSYKIHLTDDGKKFVNDSNTKMLGLIDEYRKLVGDKEFDITVDVLSKIIRYHEKLNMETDDADE</sequence>
<dbReference type="GO" id="GO:0003700">
    <property type="term" value="F:DNA-binding transcription factor activity"/>
    <property type="evidence" value="ECO:0007669"/>
    <property type="project" value="InterPro"/>
</dbReference>
<dbReference type="InterPro" id="IPR000835">
    <property type="entry name" value="HTH_MarR-typ"/>
</dbReference>
<dbReference type="RefSeq" id="WP_139013764.1">
    <property type="nucleotide sequence ID" value="NZ_VBSN01000059.1"/>
</dbReference>
<dbReference type="PROSITE" id="PS50995">
    <property type="entry name" value="HTH_MARR_2"/>
    <property type="match status" value="1"/>
</dbReference>
<dbReference type="GO" id="GO:0003677">
    <property type="term" value="F:DNA binding"/>
    <property type="evidence" value="ECO:0007669"/>
    <property type="project" value="UniProtKB-KW"/>
</dbReference>
<evidence type="ECO:0000313" key="6">
    <source>
        <dbReference type="Proteomes" id="UP000323994"/>
    </source>
</evidence>
<dbReference type="AlphaFoldDB" id="A0A5M8QLJ5"/>
<gene>
    <name evidence="5" type="ORF">FEM33_19985</name>
</gene>
<dbReference type="InterPro" id="IPR023187">
    <property type="entry name" value="Tscrpt_reg_MarR-type_CS"/>
</dbReference>
<evidence type="ECO:0000256" key="3">
    <source>
        <dbReference type="ARBA" id="ARBA00023163"/>
    </source>
</evidence>
<comment type="caution">
    <text evidence="5">The sequence shown here is derived from an EMBL/GenBank/DDBJ whole genome shotgun (WGS) entry which is preliminary data.</text>
</comment>
<dbReference type="EMBL" id="VBSN01000059">
    <property type="protein sequence ID" value="KAA6437005.1"/>
    <property type="molecule type" value="Genomic_DNA"/>
</dbReference>
<dbReference type="InterPro" id="IPR011991">
    <property type="entry name" value="ArsR-like_HTH"/>
</dbReference>
<evidence type="ECO:0000256" key="2">
    <source>
        <dbReference type="ARBA" id="ARBA00023125"/>
    </source>
</evidence>
<dbReference type="Gene3D" id="1.10.10.10">
    <property type="entry name" value="Winged helix-like DNA-binding domain superfamily/Winged helix DNA-binding domain"/>
    <property type="match status" value="1"/>
</dbReference>
<protein>
    <submittedName>
        <fullName evidence="5">MarR family transcriptional regulator</fullName>
    </submittedName>
</protein>
<evidence type="ECO:0000256" key="1">
    <source>
        <dbReference type="ARBA" id="ARBA00023015"/>
    </source>
</evidence>
<dbReference type="CDD" id="cd00090">
    <property type="entry name" value="HTH_ARSR"/>
    <property type="match status" value="1"/>
</dbReference>
<dbReference type="InterPro" id="IPR036388">
    <property type="entry name" value="WH-like_DNA-bd_sf"/>
</dbReference>
<keyword evidence="3" id="KW-0804">Transcription</keyword>
<name>A0A5M8QLJ5_9BACT</name>
<reference evidence="5 6" key="1">
    <citation type="submission" date="2019-05" db="EMBL/GenBank/DDBJ databases">
        <authorList>
            <person name="Qu J.-H."/>
        </authorList>
    </citation>
    <scope>NUCLEOTIDE SEQUENCE [LARGE SCALE GENOMIC DNA]</scope>
    <source>
        <strain evidence="5 6">NS28</strain>
    </source>
</reference>
<dbReference type="SUPFAM" id="SSF46785">
    <property type="entry name" value="Winged helix' DNA-binding domain"/>
    <property type="match status" value="1"/>
</dbReference>
<dbReference type="PANTHER" id="PTHR42756">
    <property type="entry name" value="TRANSCRIPTIONAL REGULATOR, MARR"/>
    <property type="match status" value="1"/>
</dbReference>
<keyword evidence="6" id="KW-1185">Reference proteome</keyword>
<dbReference type="SMART" id="SM00347">
    <property type="entry name" value="HTH_MARR"/>
    <property type="match status" value="1"/>
</dbReference>
<evidence type="ECO:0000259" key="4">
    <source>
        <dbReference type="PROSITE" id="PS50995"/>
    </source>
</evidence>